<sequence length="59" mass="7144">MRRNQHGSLFLNDFYANICIIKQVKKGRSEVSSRQTERERWLRSSKGWSKQIIFQLMEQ</sequence>
<protein>
    <submittedName>
        <fullName evidence="1">Uncharacterized protein</fullName>
    </submittedName>
</protein>
<evidence type="ECO:0000313" key="1">
    <source>
        <dbReference type="EMBL" id="JAE35093.1"/>
    </source>
</evidence>
<proteinExistence type="predicted"/>
<dbReference type="EMBL" id="GBRH01162803">
    <property type="protein sequence ID" value="JAE35093.1"/>
    <property type="molecule type" value="Transcribed_RNA"/>
</dbReference>
<reference evidence="1" key="2">
    <citation type="journal article" date="2015" name="Data Brief">
        <title>Shoot transcriptome of the giant reed, Arundo donax.</title>
        <authorList>
            <person name="Barrero R.A."/>
            <person name="Guerrero F.D."/>
            <person name="Moolhuijzen P."/>
            <person name="Goolsby J.A."/>
            <person name="Tidwell J."/>
            <person name="Bellgard S.E."/>
            <person name="Bellgard M.I."/>
        </authorList>
    </citation>
    <scope>NUCLEOTIDE SEQUENCE</scope>
    <source>
        <tissue evidence="1">Shoot tissue taken approximately 20 cm above the soil surface</tissue>
    </source>
</reference>
<accession>A0A0A9HQE4</accession>
<reference evidence="1" key="1">
    <citation type="submission" date="2014-09" db="EMBL/GenBank/DDBJ databases">
        <authorList>
            <person name="Magalhaes I.L.F."/>
            <person name="Oliveira U."/>
            <person name="Santos F.R."/>
            <person name="Vidigal T.H.D.A."/>
            <person name="Brescovit A.D."/>
            <person name="Santos A.J."/>
        </authorList>
    </citation>
    <scope>NUCLEOTIDE SEQUENCE</scope>
    <source>
        <tissue evidence="1">Shoot tissue taken approximately 20 cm above the soil surface</tissue>
    </source>
</reference>
<name>A0A0A9HQE4_ARUDO</name>
<organism evidence="1">
    <name type="scientific">Arundo donax</name>
    <name type="common">Giant reed</name>
    <name type="synonym">Donax arundinaceus</name>
    <dbReference type="NCBI Taxonomy" id="35708"/>
    <lineage>
        <taxon>Eukaryota</taxon>
        <taxon>Viridiplantae</taxon>
        <taxon>Streptophyta</taxon>
        <taxon>Embryophyta</taxon>
        <taxon>Tracheophyta</taxon>
        <taxon>Spermatophyta</taxon>
        <taxon>Magnoliopsida</taxon>
        <taxon>Liliopsida</taxon>
        <taxon>Poales</taxon>
        <taxon>Poaceae</taxon>
        <taxon>PACMAD clade</taxon>
        <taxon>Arundinoideae</taxon>
        <taxon>Arundineae</taxon>
        <taxon>Arundo</taxon>
    </lineage>
</organism>
<dbReference type="AlphaFoldDB" id="A0A0A9HQE4"/>